<dbReference type="EC" id="2.4.-.-" evidence="1"/>
<sequence>MIKFLNILEGFNYPPESGGDQAVYNGIQLLKHHLDYHIIVVTDNDNAVQRYKADNPEVAITFFPIRRKNRIECIHALCMRLQRLLCRCSGYEDILAEYMASVNADILRYTRMYQFINRYIKDHGIEIVQTEFTRPLYWTQGIIGSAKIVFVQHEIHYVVRAQQMNLHENVSESAQMLYEIEKKSEIQAMNGCDAVITLSHEDRHELRKSGVTTNIYASFAKVTLRASQSQGREMCLTFVGPEKHIPNRQGLMWFLDEIFGELQQKLEHPIDLHIIGKWSTKTQKEWCAKYDHIHFDGFVPDLTAALRGSILIVPIHIGSGIRMKILEAANIGVAFVSTSVGSQGLGFIDGDNCFIADIASDFMQKTHRLIENEALRLRFIEASRQYVQQAFSDESFVKSRMVCYNNLTKSNGMIEDNA</sequence>
<comment type="caution">
    <text evidence="1">The sequence shown here is derived from an EMBL/GenBank/DDBJ whole genome shotgun (WGS) entry which is preliminary data.</text>
</comment>
<proteinExistence type="predicted"/>
<dbReference type="EMBL" id="JAPTZU010000019">
    <property type="protein sequence ID" value="MCZ2689991.1"/>
    <property type="molecule type" value="Genomic_DNA"/>
</dbReference>
<dbReference type="Proteomes" id="UP001079672">
    <property type="component" value="Unassembled WGS sequence"/>
</dbReference>
<name>A0A9Q4PAM2_BACFG</name>
<keyword evidence="1" id="KW-0808">Transferase</keyword>
<evidence type="ECO:0000313" key="2">
    <source>
        <dbReference type="Proteomes" id="UP001079672"/>
    </source>
</evidence>
<organism evidence="1 2">
    <name type="scientific">Bacteroides fragilis</name>
    <dbReference type="NCBI Taxonomy" id="817"/>
    <lineage>
        <taxon>Bacteria</taxon>
        <taxon>Pseudomonadati</taxon>
        <taxon>Bacteroidota</taxon>
        <taxon>Bacteroidia</taxon>
        <taxon>Bacteroidales</taxon>
        <taxon>Bacteroidaceae</taxon>
        <taxon>Bacteroides</taxon>
    </lineage>
</organism>
<protein>
    <submittedName>
        <fullName evidence="1">Glycosyltransferase</fullName>
        <ecNumber evidence="1">2.4.-.-</ecNumber>
    </submittedName>
</protein>
<reference evidence="1" key="1">
    <citation type="submission" date="2022-12" db="EMBL/GenBank/DDBJ databases">
        <title>Development of a Multilocus Sequence Typing Scheme for Bacteroides fragilis Based on Whole Genome Sequencing Data and Clinical Application.</title>
        <authorList>
            <person name="Nielsen F.D."/>
            <person name="Justesen U.S."/>
        </authorList>
    </citation>
    <scope>NUCLEOTIDE SEQUENCE</scope>
    <source>
        <strain evidence="1">BF_AM_ODE_DK_2015_4</strain>
    </source>
</reference>
<dbReference type="PANTHER" id="PTHR12526">
    <property type="entry name" value="GLYCOSYLTRANSFERASE"/>
    <property type="match status" value="1"/>
</dbReference>
<dbReference type="Gene3D" id="3.40.50.2000">
    <property type="entry name" value="Glycogen Phosphorylase B"/>
    <property type="match status" value="2"/>
</dbReference>
<gene>
    <name evidence="1" type="ORF">O1433_21075</name>
</gene>
<dbReference type="RefSeq" id="WP_234212405.1">
    <property type="nucleotide sequence ID" value="NZ_JAPTZU010000019.1"/>
</dbReference>
<accession>A0A9Q4PAM2</accession>
<evidence type="ECO:0000313" key="1">
    <source>
        <dbReference type="EMBL" id="MCZ2689991.1"/>
    </source>
</evidence>
<dbReference type="AlphaFoldDB" id="A0A9Q4PAM2"/>
<keyword evidence="1" id="KW-0328">Glycosyltransferase</keyword>
<dbReference type="Pfam" id="PF13692">
    <property type="entry name" value="Glyco_trans_1_4"/>
    <property type="match status" value="1"/>
</dbReference>
<dbReference type="GO" id="GO:0016757">
    <property type="term" value="F:glycosyltransferase activity"/>
    <property type="evidence" value="ECO:0007669"/>
    <property type="project" value="UniProtKB-KW"/>
</dbReference>
<dbReference type="SUPFAM" id="SSF53756">
    <property type="entry name" value="UDP-Glycosyltransferase/glycogen phosphorylase"/>
    <property type="match status" value="1"/>
</dbReference>
<dbReference type="PANTHER" id="PTHR12526:SF630">
    <property type="entry name" value="GLYCOSYLTRANSFERASE"/>
    <property type="match status" value="1"/>
</dbReference>